<dbReference type="InterPro" id="IPR002110">
    <property type="entry name" value="Ankyrin_rpt"/>
</dbReference>
<reference evidence="1 2" key="2">
    <citation type="submission" date="2018-11" db="EMBL/GenBank/DDBJ databases">
        <authorList>
            <consortium name="Pathogen Informatics"/>
        </authorList>
    </citation>
    <scope>NUCLEOTIDE SEQUENCE [LARGE SCALE GENOMIC DNA]</scope>
</reference>
<dbReference type="PANTHER" id="PTHR24172">
    <property type="entry name" value="ANK_REP_REGION DOMAIN-CONTAINING PROTEIN"/>
    <property type="match status" value="1"/>
</dbReference>
<reference evidence="3" key="1">
    <citation type="submission" date="2017-02" db="UniProtKB">
        <authorList>
            <consortium name="WormBaseParasite"/>
        </authorList>
    </citation>
    <scope>IDENTIFICATION</scope>
</reference>
<gene>
    <name evidence="1" type="ORF">ASIM_LOCUS8309</name>
</gene>
<evidence type="ECO:0000313" key="2">
    <source>
        <dbReference type="Proteomes" id="UP000267096"/>
    </source>
</evidence>
<dbReference type="AlphaFoldDB" id="A0A0M3JLM4"/>
<dbReference type="InterPro" id="IPR036770">
    <property type="entry name" value="Ankyrin_rpt-contain_sf"/>
</dbReference>
<accession>A0A0M3JLM4</accession>
<dbReference type="PANTHER" id="PTHR24172:SF4">
    <property type="entry name" value="ANK_REP_REGION DOMAIN-CONTAINING PROTEIN"/>
    <property type="match status" value="1"/>
</dbReference>
<protein>
    <submittedName>
        <fullName evidence="3">ANK_REP_REGION domain-containing protein</fullName>
    </submittedName>
</protein>
<name>A0A0M3JLM4_ANISI</name>
<proteinExistence type="predicted"/>
<dbReference type="WBParaSite" id="ASIM_0000855501-mRNA-1">
    <property type="protein sequence ID" value="ASIM_0000855501-mRNA-1"/>
    <property type="gene ID" value="ASIM_0000855501"/>
</dbReference>
<organism evidence="3">
    <name type="scientific">Anisakis simplex</name>
    <name type="common">Herring worm</name>
    <dbReference type="NCBI Taxonomy" id="6269"/>
    <lineage>
        <taxon>Eukaryota</taxon>
        <taxon>Metazoa</taxon>
        <taxon>Ecdysozoa</taxon>
        <taxon>Nematoda</taxon>
        <taxon>Chromadorea</taxon>
        <taxon>Rhabditida</taxon>
        <taxon>Spirurina</taxon>
        <taxon>Ascaridomorpha</taxon>
        <taxon>Ascaridoidea</taxon>
        <taxon>Anisakidae</taxon>
        <taxon>Anisakis</taxon>
        <taxon>Anisakis simplex complex</taxon>
    </lineage>
</organism>
<dbReference type="Pfam" id="PF12796">
    <property type="entry name" value="Ank_2"/>
    <property type="match status" value="1"/>
</dbReference>
<evidence type="ECO:0000313" key="3">
    <source>
        <dbReference type="WBParaSite" id="ASIM_0000855501-mRNA-1"/>
    </source>
</evidence>
<dbReference type="Proteomes" id="UP000267096">
    <property type="component" value="Unassembled WGS sequence"/>
</dbReference>
<dbReference type="OrthoDB" id="5876368at2759"/>
<keyword evidence="2" id="KW-1185">Reference proteome</keyword>
<dbReference type="Gene3D" id="1.25.40.20">
    <property type="entry name" value="Ankyrin repeat-containing domain"/>
    <property type="match status" value="1"/>
</dbReference>
<dbReference type="EMBL" id="UYRR01022200">
    <property type="protein sequence ID" value="VDK31303.1"/>
    <property type="molecule type" value="Genomic_DNA"/>
</dbReference>
<dbReference type="SUPFAM" id="SSF48403">
    <property type="entry name" value="Ankyrin repeat"/>
    <property type="match status" value="1"/>
</dbReference>
<evidence type="ECO:0000313" key="1">
    <source>
        <dbReference type="EMBL" id="VDK31303.1"/>
    </source>
</evidence>
<sequence length="115" mass="13357">MDDIDDLIEEKNLSELQKIVLNGDYWRIENRIFPPLSHNLQCVLSNLFIRTMGIHQAIRDNDITTLKQLVDDSKLACARDDRGRTPLHIAILLNRKAICQYLLLLYPDIINQSDK</sequence>